<dbReference type="EMBL" id="JAXQNO010000001">
    <property type="protein sequence ID" value="KAK4805074.1"/>
    <property type="molecule type" value="Genomic_DNA"/>
</dbReference>
<dbReference type="InterPro" id="IPR058935">
    <property type="entry name" value="At4g15545-like_C"/>
</dbReference>
<dbReference type="Pfam" id="PF25972">
    <property type="entry name" value="At4g15545_C"/>
    <property type="match status" value="1"/>
</dbReference>
<organism evidence="3 4">
    <name type="scientific">Trapa natans</name>
    <name type="common">Water chestnut</name>
    <dbReference type="NCBI Taxonomy" id="22666"/>
    <lineage>
        <taxon>Eukaryota</taxon>
        <taxon>Viridiplantae</taxon>
        <taxon>Streptophyta</taxon>
        <taxon>Embryophyta</taxon>
        <taxon>Tracheophyta</taxon>
        <taxon>Spermatophyta</taxon>
        <taxon>Magnoliopsida</taxon>
        <taxon>eudicotyledons</taxon>
        <taxon>Gunneridae</taxon>
        <taxon>Pentapetalae</taxon>
        <taxon>rosids</taxon>
        <taxon>malvids</taxon>
        <taxon>Myrtales</taxon>
        <taxon>Lythraceae</taxon>
        <taxon>Trapa</taxon>
    </lineage>
</organism>
<feature type="compositionally biased region" description="Pro residues" evidence="1">
    <location>
        <begin position="25"/>
        <end position="41"/>
    </location>
</feature>
<feature type="domain" description="At4g15545-like C-terminal" evidence="2">
    <location>
        <begin position="267"/>
        <end position="332"/>
    </location>
</feature>
<accession>A0AAN7MGC5</accession>
<evidence type="ECO:0000259" key="2">
    <source>
        <dbReference type="Pfam" id="PF25972"/>
    </source>
</evidence>
<dbReference type="Proteomes" id="UP001346149">
    <property type="component" value="Unassembled WGS sequence"/>
</dbReference>
<keyword evidence="4" id="KW-1185">Reference proteome</keyword>
<dbReference type="PANTHER" id="PTHR47383">
    <property type="entry name" value="OS03G0659800 PROTEIN"/>
    <property type="match status" value="1"/>
</dbReference>
<evidence type="ECO:0000313" key="4">
    <source>
        <dbReference type="Proteomes" id="UP001346149"/>
    </source>
</evidence>
<feature type="region of interest" description="Disordered" evidence="1">
    <location>
        <begin position="242"/>
        <end position="265"/>
    </location>
</feature>
<gene>
    <name evidence="3" type="ORF">SAY86_004891</name>
</gene>
<reference evidence="3 4" key="1">
    <citation type="journal article" date="2023" name="Hortic Res">
        <title>Pangenome of water caltrop reveals structural variations and asymmetric subgenome divergence after allopolyploidization.</title>
        <authorList>
            <person name="Zhang X."/>
            <person name="Chen Y."/>
            <person name="Wang L."/>
            <person name="Yuan Y."/>
            <person name="Fang M."/>
            <person name="Shi L."/>
            <person name="Lu R."/>
            <person name="Comes H.P."/>
            <person name="Ma Y."/>
            <person name="Chen Y."/>
            <person name="Huang G."/>
            <person name="Zhou Y."/>
            <person name="Zheng Z."/>
            <person name="Qiu Y."/>
        </authorList>
    </citation>
    <scope>NUCLEOTIDE SEQUENCE [LARGE SCALE GENOMIC DNA]</scope>
    <source>
        <strain evidence="3">F231</strain>
    </source>
</reference>
<feature type="compositionally biased region" description="Polar residues" evidence="1">
    <location>
        <begin position="204"/>
        <end position="214"/>
    </location>
</feature>
<sequence>MSDRSTGVGADFDLPVQILTVIPHRPLPPRPDTNSDPPPTPTNLLDLARKITSMAISSRVSKLESDASHMRQKLYEKERVLDLEEKVLCLERSHQEADSRLKTVIDENKGKEKPYPLNSILTFYSQLINQIALSSLPLDNVLFLTVQCLIGEGANGCGSHQSSGATDIGNSMDENSQHAVQKYSITPYITPRLTPTGTPKIISTEGSPRKSSSVEFPRRTSGVISPIKSHYNSGNLISSWYPSSQPPSATNSPPRGSSMPVSSAHTRIDGKEFFRQARTRLSYEQFSAFLANVKELNAQKQTREETLRKAEEIFGTENKDLFLSFQGLLNRNVY</sequence>
<evidence type="ECO:0000313" key="3">
    <source>
        <dbReference type="EMBL" id="KAK4805074.1"/>
    </source>
</evidence>
<dbReference type="PANTHER" id="PTHR47383:SF8">
    <property type="entry name" value="OS01G0768300 PROTEIN"/>
    <property type="match status" value="1"/>
</dbReference>
<comment type="caution">
    <text evidence="3">The sequence shown here is derived from an EMBL/GenBank/DDBJ whole genome shotgun (WGS) entry which is preliminary data.</text>
</comment>
<dbReference type="InterPro" id="IPR058936">
    <property type="entry name" value="At4g15545-like"/>
</dbReference>
<feature type="region of interest" description="Disordered" evidence="1">
    <location>
        <begin position="23"/>
        <end position="42"/>
    </location>
</feature>
<evidence type="ECO:0000256" key="1">
    <source>
        <dbReference type="SAM" id="MobiDB-lite"/>
    </source>
</evidence>
<name>A0AAN7MGC5_TRANT</name>
<dbReference type="AlphaFoldDB" id="A0AAN7MGC5"/>
<proteinExistence type="predicted"/>
<protein>
    <recommendedName>
        <fullName evidence="2">At4g15545-like C-terminal domain-containing protein</fullName>
    </recommendedName>
</protein>
<feature type="region of interest" description="Disordered" evidence="1">
    <location>
        <begin position="194"/>
        <end position="218"/>
    </location>
</feature>